<dbReference type="PANTHER" id="PTHR23527">
    <property type="entry name" value="BLL3282 PROTEIN"/>
    <property type="match status" value="1"/>
</dbReference>
<name>A0A419V8C1_9BACL</name>
<proteinExistence type="predicted"/>
<dbReference type="PANTHER" id="PTHR23527:SF1">
    <property type="entry name" value="BLL3282 PROTEIN"/>
    <property type="match status" value="1"/>
</dbReference>
<organism evidence="8 9">
    <name type="scientific">Sinobaca qinghaiensis</name>
    <dbReference type="NCBI Taxonomy" id="342944"/>
    <lineage>
        <taxon>Bacteria</taxon>
        <taxon>Bacillati</taxon>
        <taxon>Bacillota</taxon>
        <taxon>Bacilli</taxon>
        <taxon>Bacillales</taxon>
        <taxon>Sporolactobacillaceae</taxon>
        <taxon>Sinobaca</taxon>
    </lineage>
</organism>
<evidence type="ECO:0000256" key="6">
    <source>
        <dbReference type="SAM" id="Phobius"/>
    </source>
</evidence>
<evidence type="ECO:0000256" key="2">
    <source>
        <dbReference type="ARBA" id="ARBA00022448"/>
    </source>
</evidence>
<reference evidence="8 9" key="1">
    <citation type="submission" date="2018-09" db="EMBL/GenBank/DDBJ databases">
        <title>Genomic Encyclopedia of Archaeal and Bacterial Type Strains, Phase II (KMG-II): from individual species to whole genera.</title>
        <authorList>
            <person name="Goeker M."/>
        </authorList>
    </citation>
    <scope>NUCLEOTIDE SEQUENCE [LARGE SCALE GENOMIC DNA]</scope>
    <source>
        <strain evidence="8 9">DSM 17008</strain>
    </source>
</reference>
<feature type="domain" description="Major facilitator superfamily (MFS) profile" evidence="7">
    <location>
        <begin position="21"/>
        <end position="413"/>
    </location>
</feature>
<evidence type="ECO:0000313" key="9">
    <source>
        <dbReference type="Proteomes" id="UP000285120"/>
    </source>
</evidence>
<feature type="transmembrane region" description="Helical" evidence="6">
    <location>
        <begin position="259"/>
        <end position="281"/>
    </location>
</feature>
<dbReference type="GO" id="GO:0005886">
    <property type="term" value="C:plasma membrane"/>
    <property type="evidence" value="ECO:0007669"/>
    <property type="project" value="UniProtKB-SubCell"/>
</dbReference>
<accession>A0A419V8C1</accession>
<feature type="transmembrane region" description="Helical" evidence="6">
    <location>
        <begin position="86"/>
        <end position="102"/>
    </location>
</feature>
<dbReference type="SUPFAM" id="SSF103473">
    <property type="entry name" value="MFS general substrate transporter"/>
    <property type="match status" value="1"/>
</dbReference>
<evidence type="ECO:0000256" key="4">
    <source>
        <dbReference type="ARBA" id="ARBA00022989"/>
    </source>
</evidence>
<dbReference type="AlphaFoldDB" id="A0A419V8C1"/>
<feature type="transmembrane region" description="Helical" evidence="6">
    <location>
        <begin position="20"/>
        <end position="39"/>
    </location>
</feature>
<dbReference type="InterPro" id="IPR052952">
    <property type="entry name" value="MFS-Transporter"/>
</dbReference>
<dbReference type="InterPro" id="IPR036259">
    <property type="entry name" value="MFS_trans_sf"/>
</dbReference>
<dbReference type="Gene3D" id="1.20.1250.20">
    <property type="entry name" value="MFS general substrate transporter like domains"/>
    <property type="match status" value="2"/>
</dbReference>
<evidence type="ECO:0000256" key="5">
    <source>
        <dbReference type="ARBA" id="ARBA00023136"/>
    </source>
</evidence>
<dbReference type="EMBL" id="RAPK01000006">
    <property type="protein sequence ID" value="RKD76203.1"/>
    <property type="molecule type" value="Genomic_DNA"/>
</dbReference>
<feature type="transmembrane region" description="Helical" evidence="6">
    <location>
        <begin position="176"/>
        <end position="195"/>
    </location>
</feature>
<dbReference type="OrthoDB" id="9794076at2"/>
<comment type="subcellular location">
    <subcellularLocation>
        <location evidence="1">Cell membrane</location>
        <topology evidence="1">Multi-pass membrane protein</topology>
    </subcellularLocation>
</comment>
<feature type="transmembrane region" description="Helical" evidence="6">
    <location>
        <begin position="388"/>
        <end position="409"/>
    </location>
</feature>
<dbReference type="RefSeq" id="WP_120191616.1">
    <property type="nucleotide sequence ID" value="NZ_RAPK01000006.1"/>
</dbReference>
<keyword evidence="3 6" id="KW-0812">Transmembrane</keyword>
<keyword evidence="4 6" id="KW-1133">Transmembrane helix</keyword>
<protein>
    <submittedName>
        <fullName evidence="8">Sugar phosphate permease</fullName>
    </submittedName>
</protein>
<evidence type="ECO:0000313" key="8">
    <source>
        <dbReference type="EMBL" id="RKD76203.1"/>
    </source>
</evidence>
<comment type="caution">
    <text evidence="8">The sequence shown here is derived from an EMBL/GenBank/DDBJ whole genome shotgun (WGS) entry which is preliminary data.</text>
</comment>
<dbReference type="Proteomes" id="UP000285120">
    <property type="component" value="Unassembled WGS sequence"/>
</dbReference>
<feature type="transmembrane region" description="Helical" evidence="6">
    <location>
        <begin position="59"/>
        <end position="79"/>
    </location>
</feature>
<dbReference type="Pfam" id="PF07690">
    <property type="entry name" value="MFS_1"/>
    <property type="match status" value="1"/>
</dbReference>
<gene>
    <name evidence="8" type="ORF">ATL39_0416</name>
</gene>
<feature type="transmembrane region" description="Helical" evidence="6">
    <location>
        <begin position="320"/>
        <end position="342"/>
    </location>
</feature>
<evidence type="ECO:0000259" key="7">
    <source>
        <dbReference type="PROSITE" id="PS50850"/>
    </source>
</evidence>
<keyword evidence="2" id="KW-0813">Transport</keyword>
<dbReference type="InterPro" id="IPR011701">
    <property type="entry name" value="MFS"/>
</dbReference>
<feature type="transmembrane region" description="Helical" evidence="6">
    <location>
        <begin position="227"/>
        <end position="253"/>
    </location>
</feature>
<feature type="transmembrane region" description="Helical" evidence="6">
    <location>
        <begin position="354"/>
        <end position="376"/>
    </location>
</feature>
<evidence type="ECO:0000256" key="3">
    <source>
        <dbReference type="ARBA" id="ARBA00022692"/>
    </source>
</evidence>
<evidence type="ECO:0000256" key="1">
    <source>
        <dbReference type="ARBA" id="ARBA00004651"/>
    </source>
</evidence>
<dbReference type="InterPro" id="IPR020846">
    <property type="entry name" value="MFS_dom"/>
</dbReference>
<keyword evidence="5 6" id="KW-0472">Membrane</keyword>
<keyword evidence="9" id="KW-1185">Reference proteome</keyword>
<feature type="transmembrane region" description="Helical" evidence="6">
    <location>
        <begin position="108"/>
        <end position="125"/>
    </location>
</feature>
<dbReference type="GO" id="GO:0022857">
    <property type="term" value="F:transmembrane transporter activity"/>
    <property type="evidence" value="ECO:0007669"/>
    <property type="project" value="InterPro"/>
</dbReference>
<feature type="transmembrane region" description="Helical" evidence="6">
    <location>
        <begin position="293"/>
        <end position="314"/>
    </location>
</feature>
<sequence length="420" mass="44520">MTLSPLTDASNELTGNKPWIMLGWLLFAQILVAFVGRSLSPLGVFIGDSLALTNAQIGMLPAALFFGQFAAAIPAGIYVDRIGTRPLLLALSLCLGISLFLASMTTNFTMLLLLIIIGGFGYGAMHPTSNRGIIYWFGHKSRGTAMGIKQMGVTAGSGLAALLLVPLAGWYGWRPVVMLAALLLIGAGLLSFWRYRDTKEATLIRGTPQEKGETFKRLKAMGRNRPLLLMSGGAMGINGAQMCLNTYMIIYAIQIIGLPIYQAGLLLVVSEIAGSLGRVGWGTVSDRLFHGNRLIILSIIAVVSAVCSVIMAGFSPGASFLSMAVLAFFFGSCVSGFNGLWMNAATELVPAKEAGLASGFSISVGSWGVIIGPPLFGLITDVTGAFTAGWYSLAGLLGLIGCLFIYLHISTRKDETYARP</sequence>
<feature type="transmembrane region" description="Helical" evidence="6">
    <location>
        <begin position="146"/>
        <end position="170"/>
    </location>
</feature>
<dbReference type="PROSITE" id="PS50850">
    <property type="entry name" value="MFS"/>
    <property type="match status" value="1"/>
</dbReference>